<dbReference type="RefSeq" id="XP_005098657.1">
    <property type="nucleotide sequence ID" value="XM_005098600.2"/>
</dbReference>
<evidence type="ECO:0000256" key="1">
    <source>
        <dbReference type="ARBA" id="ARBA00004167"/>
    </source>
</evidence>
<dbReference type="Proteomes" id="UP000694888">
    <property type="component" value="Unplaced"/>
</dbReference>
<evidence type="ECO:0000256" key="5">
    <source>
        <dbReference type="ARBA" id="ARBA00023136"/>
    </source>
</evidence>
<comment type="subcellular location">
    <subcellularLocation>
        <location evidence="1">Membrane</location>
        <topology evidence="1">Single-pass membrane protein</topology>
    </subcellularLocation>
</comment>
<dbReference type="PANTHER" id="PTHR13674">
    <property type="entry name" value="GROWTH AND TRANSFORMATION-DEPENDENT PROTEIN"/>
    <property type="match status" value="1"/>
</dbReference>
<dbReference type="GeneID" id="101857116"/>
<dbReference type="InterPro" id="IPR009432">
    <property type="entry name" value="DUF1075"/>
</dbReference>
<evidence type="ECO:0000313" key="8">
    <source>
        <dbReference type="RefSeq" id="XP_005098657.1"/>
    </source>
</evidence>
<sequence length="152" mass="17330">MFRTKSIHFQVINLLRRQISPEVPKPAQSRCKSIMTWDSLMAKKASRSRSTPQLLSKRHNIVDGGEGTYKPSPFEQKILVWTKTYPAVADIPERISRGQMKKSLDKFRVRCSIWMVGFTFVFAALMALMGRKARNEGQSVTSIALAKREKGE</sequence>
<keyword evidence="5 6" id="KW-0472">Membrane</keyword>
<organism evidence="7 8">
    <name type="scientific">Aplysia californica</name>
    <name type="common">California sea hare</name>
    <dbReference type="NCBI Taxonomy" id="6500"/>
    <lineage>
        <taxon>Eukaryota</taxon>
        <taxon>Metazoa</taxon>
        <taxon>Spiralia</taxon>
        <taxon>Lophotrochozoa</taxon>
        <taxon>Mollusca</taxon>
        <taxon>Gastropoda</taxon>
        <taxon>Heterobranchia</taxon>
        <taxon>Euthyneura</taxon>
        <taxon>Tectipleura</taxon>
        <taxon>Aplysiida</taxon>
        <taxon>Aplysioidea</taxon>
        <taxon>Aplysiidae</taxon>
        <taxon>Aplysia</taxon>
    </lineage>
</organism>
<evidence type="ECO:0000256" key="2">
    <source>
        <dbReference type="ARBA" id="ARBA00007363"/>
    </source>
</evidence>
<keyword evidence="4 6" id="KW-1133">Transmembrane helix</keyword>
<proteinExistence type="inferred from homology"/>
<keyword evidence="7" id="KW-1185">Reference proteome</keyword>
<feature type="transmembrane region" description="Helical" evidence="6">
    <location>
        <begin position="107"/>
        <end position="129"/>
    </location>
</feature>
<evidence type="ECO:0000256" key="3">
    <source>
        <dbReference type="ARBA" id="ARBA00022692"/>
    </source>
</evidence>
<keyword evidence="3 6" id="KW-0812">Transmembrane</keyword>
<evidence type="ECO:0000313" key="7">
    <source>
        <dbReference type="Proteomes" id="UP000694888"/>
    </source>
</evidence>
<name>A0ABM0JPR6_APLCA</name>
<reference evidence="8" key="1">
    <citation type="submission" date="2025-08" db="UniProtKB">
        <authorList>
            <consortium name="RefSeq"/>
        </authorList>
    </citation>
    <scope>IDENTIFICATION</scope>
</reference>
<comment type="similarity">
    <text evidence="2">Belongs to the UPF0389 family.</text>
</comment>
<accession>A0ABM0JPR6</accession>
<evidence type="ECO:0000256" key="4">
    <source>
        <dbReference type="ARBA" id="ARBA00022989"/>
    </source>
</evidence>
<gene>
    <name evidence="8" type="primary">LOC101857116</name>
</gene>
<dbReference type="PANTHER" id="PTHR13674:SF5">
    <property type="entry name" value="UPF0389 PROTEIN CG9231"/>
    <property type="match status" value="1"/>
</dbReference>
<protein>
    <submittedName>
        <fullName evidence="8">Protein FAM162A</fullName>
    </submittedName>
</protein>
<evidence type="ECO:0000256" key="6">
    <source>
        <dbReference type="SAM" id="Phobius"/>
    </source>
</evidence>
<dbReference type="Pfam" id="PF06388">
    <property type="entry name" value="DUF1075"/>
    <property type="match status" value="1"/>
</dbReference>